<dbReference type="HOGENOM" id="CLU_2698986_0_0_9"/>
<evidence type="ECO:0000313" key="2">
    <source>
        <dbReference type="Proteomes" id="UP000013785"/>
    </source>
</evidence>
<organism evidence="1 2">
    <name type="scientific">Enterococcus phoeniculicola ATCC BAA-412</name>
    <dbReference type="NCBI Taxonomy" id="1158610"/>
    <lineage>
        <taxon>Bacteria</taxon>
        <taxon>Bacillati</taxon>
        <taxon>Bacillota</taxon>
        <taxon>Bacilli</taxon>
        <taxon>Lactobacillales</taxon>
        <taxon>Enterococcaceae</taxon>
        <taxon>Enterococcus</taxon>
    </lineage>
</organism>
<name>R3TWX6_9ENTE</name>
<dbReference type="OrthoDB" id="9811177at2"/>
<accession>R3TWX6</accession>
<comment type="caution">
    <text evidence="1">The sequence shown here is derived from an EMBL/GenBank/DDBJ whole genome shotgun (WGS) entry which is preliminary data.</text>
</comment>
<dbReference type="Proteomes" id="UP000013785">
    <property type="component" value="Unassembled WGS sequence"/>
</dbReference>
<reference evidence="1 2" key="1">
    <citation type="submission" date="2013-02" db="EMBL/GenBank/DDBJ databases">
        <title>The Genome Sequence of Enterococcus phoeniculicola BAA-412.</title>
        <authorList>
            <consortium name="The Broad Institute Genome Sequencing Platform"/>
            <consortium name="The Broad Institute Genome Sequencing Center for Infectious Disease"/>
            <person name="Earl A.M."/>
            <person name="Gilmore M.S."/>
            <person name="Lebreton F."/>
            <person name="Walker B."/>
            <person name="Young S.K."/>
            <person name="Zeng Q."/>
            <person name="Gargeya S."/>
            <person name="Fitzgerald M."/>
            <person name="Haas B."/>
            <person name="Abouelleil A."/>
            <person name="Alvarado L."/>
            <person name="Arachchi H.M."/>
            <person name="Berlin A.M."/>
            <person name="Chapman S.B."/>
            <person name="Dewar J."/>
            <person name="Goldberg J."/>
            <person name="Griggs A."/>
            <person name="Gujja S."/>
            <person name="Hansen M."/>
            <person name="Howarth C."/>
            <person name="Imamovic A."/>
            <person name="Larimer J."/>
            <person name="McCowan C."/>
            <person name="Murphy C."/>
            <person name="Neiman D."/>
            <person name="Pearson M."/>
            <person name="Priest M."/>
            <person name="Roberts A."/>
            <person name="Saif S."/>
            <person name="Shea T."/>
            <person name="Sisk P."/>
            <person name="Sykes S."/>
            <person name="Wortman J."/>
            <person name="Nusbaum C."/>
            <person name="Birren B."/>
        </authorList>
    </citation>
    <scope>NUCLEOTIDE SEQUENCE [LARGE SCALE GENOMIC DNA]</scope>
    <source>
        <strain evidence="1 2">ATCC BAA-412</strain>
    </source>
</reference>
<dbReference type="AlphaFoldDB" id="R3TWX6"/>
<keyword evidence="2" id="KW-1185">Reference proteome</keyword>
<protein>
    <submittedName>
        <fullName evidence="1">Uncharacterized protein</fullName>
    </submittedName>
</protein>
<dbReference type="PATRIC" id="fig|1158610.3.peg.888"/>
<dbReference type="RefSeq" id="WP_010767582.1">
    <property type="nucleotide sequence ID" value="NZ_ASWE01000002.1"/>
</dbReference>
<dbReference type="STRING" id="154621.RV11_GL001170"/>
<gene>
    <name evidence="1" type="ORF">UC3_00910</name>
</gene>
<dbReference type="EMBL" id="AJAT01000011">
    <property type="protein sequence ID" value="EOL46104.1"/>
    <property type="molecule type" value="Genomic_DNA"/>
</dbReference>
<evidence type="ECO:0000313" key="1">
    <source>
        <dbReference type="EMBL" id="EOL46104.1"/>
    </source>
</evidence>
<sequence length="73" mass="8690">MEILDTKYTEMDRHFTSVYRDMACGIDYDYLDDAEQWLITTWGMQEGHLIDLFKTNPQLEVDAMLLLEKLIKN</sequence>
<proteinExistence type="predicted"/>